<dbReference type="EMBL" id="JAKMXF010000339">
    <property type="protein sequence ID" value="KAI6647671.1"/>
    <property type="molecule type" value="Genomic_DNA"/>
</dbReference>
<dbReference type="Pfam" id="PF05699">
    <property type="entry name" value="Dimer_Tnp_hAT"/>
    <property type="match status" value="1"/>
</dbReference>
<comment type="caution">
    <text evidence="2">The sequence shown here is derived from an EMBL/GenBank/DDBJ whole genome shotgun (WGS) entry which is preliminary data.</text>
</comment>
<dbReference type="Proteomes" id="UP001165289">
    <property type="component" value="Unassembled WGS sequence"/>
</dbReference>
<dbReference type="GO" id="GO:0046983">
    <property type="term" value="F:protein dimerization activity"/>
    <property type="evidence" value="ECO:0007669"/>
    <property type="project" value="InterPro"/>
</dbReference>
<organism evidence="2 3">
    <name type="scientific">Oopsacas minuta</name>
    <dbReference type="NCBI Taxonomy" id="111878"/>
    <lineage>
        <taxon>Eukaryota</taxon>
        <taxon>Metazoa</taxon>
        <taxon>Porifera</taxon>
        <taxon>Hexactinellida</taxon>
        <taxon>Hexasterophora</taxon>
        <taxon>Lyssacinosida</taxon>
        <taxon>Leucopsacidae</taxon>
        <taxon>Oopsacas</taxon>
    </lineage>
</organism>
<protein>
    <submittedName>
        <fullName evidence="2">Zinc finger BED domain-containing protein 4</fullName>
    </submittedName>
</protein>
<dbReference type="InterPro" id="IPR008906">
    <property type="entry name" value="HATC_C_dom"/>
</dbReference>
<dbReference type="GO" id="GO:0005634">
    <property type="term" value="C:nucleus"/>
    <property type="evidence" value="ECO:0007669"/>
    <property type="project" value="TreeGrafter"/>
</dbReference>
<reference evidence="2 3" key="1">
    <citation type="journal article" date="2023" name="BMC Biol.">
        <title>The compact genome of the sponge Oopsacas minuta (Hexactinellida) is lacking key metazoan core genes.</title>
        <authorList>
            <person name="Santini S."/>
            <person name="Schenkelaars Q."/>
            <person name="Jourda C."/>
            <person name="Duchesne M."/>
            <person name="Belahbib H."/>
            <person name="Rocher C."/>
            <person name="Selva M."/>
            <person name="Riesgo A."/>
            <person name="Vervoort M."/>
            <person name="Leys S.P."/>
            <person name="Kodjabachian L."/>
            <person name="Le Bivic A."/>
            <person name="Borchiellini C."/>
            <person name="Claverie J.M."/>
            <person name="Renard E."/>
        </authorList>
    </citation>
    <scope>NUCLEOTIDE SEQUENCE [LARGE SCALE GENOMIC DNA]</scope>
    <source>
        <strain evidence="2">SPO-2</strain>
    </source>
</reference>
<keyword evidence="3" id="KW-1185">Reference proteome</keyword>
<feature type="domain" description="HAT C-terminal dimerisation" evidence="1">
    <location>
        <begin position="211"/>
        <end position="290"/>
    </location>
</feature>
<dbReference type="InterPro" id="IPR052865">
    <property type="entry name" value="Zinc_finger_BED"/>
</dbReference>
<sequence>MILELQTLLYNQWHLVEKILRLLQPIEEVIKRFSSTSISISEVIVEVQVLLRYLGKKENDEGVQTMRNELRKSIEARFVIDGKIFTKKHYIIAKIFDSRFKTSFFTIQQKDYLGTIKDMLISEMEKDVGPEAGLPTNIRDNLITDINGCESPPAKKSLREEIHDSIKKCYDEILSGALDYEKEISYSEDEQMSFSPRVSQNIQENHFKFQLECYLEDPLLPRSKDPLLWWKRNDTIYSNLVPVAVKYLSAPPSSIYSERLFSTAGIIFEERRSSLLPENGERLIFIQKNLSLFNYKY</sequence>
<evidence type="ECO:0000259" key="1">
    <source>
        <dbReference type="Pfam" id="PF05699"/>
    </source>
</evidence>
<evidence type="ECO:0000313" key="2">
    <source>
        <dbReference type="EMBL" id="KAI6647671.1"/>
    </source>
</evidence>
<name>A0AAV7JFU3_9METZ</name>
<dbReference type="AlphaFoldDB" id="A0AAV7JFU3"/>
<accession>A0AAV7JFU3</accession>
<dbReference type="SUPFAM" id="SSF53098">
    <property type="entry name" value="Ribonuclease H-like"/>
    <property type="match status" value="1"/>
</dbReference>
<dbReference type="PANTHER" id="PTHR47241">
    <property type="entry name" value="FINGER PROTEIN, PUTATIVE-RELATED"/>
    <property type="match status" value="1"/>
</dbReference>
<evidence type="ECO:0000313" key="3">
    <source>
        <dbReference type="Proteomes" id="UP001165289"/>
    </source>
</evidence>
<gene>
    <name evidence="2" type="ORF">LOD99_8636</name>
</gene>
<proteinExistence type="predicted"/>
<dbReference type="PANTHER" id="PTHR47241:SF1">
    <property type="entry name" value="BED-TYPE DOMAIN-CONTAINING PROTEIN"/>
    <property type="match status" value="1"/>
</dbReference>
<dbReference type="InterPro" id="IPR012337">
    <property type="entry name" value="RNaseH-like_sf"/>
</dbReference>